<evidence type="ECO:0008006" key="4">
    <source>
        <dbReference type="Google" id="ProtNLM"/>
    </source>
</evidence>
<protein>
    <recommendedName>
        <fullName evidence="4">IPT/TIG domain-containing protein</fullName>
    </recommendedName>
</protein>
<accession>A0AAV2KA78</accession>
<gene>
    <name evidence="2" type="ORF">KC01_LOCUS16794</name>
</gene>
<dbReference type="InterPro" id="IPR052807">
    <property type="entry name" value="Mito_transl_resp_regulator"/>
</dbReference>
<evidence type="ECO:0000313" key="2">
    <source>
        <dbReference type="EMBL" id="CAL1586802.1"/>
    </source>
</evidence>
<evidence type="ECO:0000313" key="3">
    <source>
        <dbReference type="Proteomes" id="UP001497482"/>
    </source>
</evidence>
<evidence type="ECO:0000256" key="1">
    <source>
        <dbReference type="SAM" id="MobiDB-lite"/>
    </source>
</evidence>
<dbReference type="PANTHER" id="PTHR46406">
    <property type="entry name" value="NITRIC OXIDE-ASSOCIATED PROTEIN 1"/>
    <property type="match status" value="1"/>
</dbReference>
<sequence length="112" mass="11700">MGGAERMKTFPALVPMEIQIQGKGFDEAAADIKISSAGWVAVTPPPGDVIDVKVWSPEGGGVSVRAPSLLPRVVTLKGARIRKSAAYKTCKPPAAPLCRTSQSGGGKKKSRK</sequence>
<name>A0AAV2KA78_KNICA</name>
<dbReference type="EMBL" id="OZ035839">
    <property type="protein sequence ID" value="CAL1586802.1"/>
    <property type="molecule type" value="Genomic_DNA"/>
</dbReference>
<dbReference type="PANTHER" id="PTHR46406:SF1">
    <property type="entry name" value="NITRIC OXIDE-ASSOCIATED PROTEIN 1"/>
    <property type="match status" value="1"/>
</dbReference>
<feature type="region of interest" description="Disordered" evidence="1">
    <location>
        <begin position="92"/>
        <end position="112"/>
    </location>
</feature>
<organism evidence="2 3">
    <name type="scientific">Knipowitschia caucasica</name>
    <name type="common">Caucasian dwarf goby</name>
    <name type="synonym">Pomatoschistus caucasicus</name>
    <dbReference type="NCBI Taxonomy" id="637954"/>
    <lineage>
        <taxon>Eukaryota</taxon>
        <taxon>Metazoa</taxon>
        <taxon>Chordata</taxon>
        <taxon>Craniata</taxon>
        <taxon>Vertebrata</taxon>
        <taxon>Euteleostomi</taxon>
        <taxon>Actinopterygii</taxon>
        <taxon>Neopterygii</taxon>
        <taxon>Teleostei</taxon>
        <taxon>Neoteleostei</taxon>
        <taxon>Acanthomorphata</taxon>
        <taxon>Gobiaria</taxon>
        <taxon>Gobiiformes</taxon>
        <taxon>Gobioidei</taxon>
        <taxon>Gobiidae</taxon>
        <taxon>Gobiinae</taxon>
        <taxon>Knipowitschia</taxon>
    </lineage>
</organism>
<dbReference type="Proteomes" id="UP001497482">
    <property type="component" value="Chromosome 17"/>
</dbReference>
<keyword evidence="3" id="KW-1185">Reference proteome</keyword>
<proteinExistence type="predicted"/>
<reference evidence="2 3" key="1">
    <citation type="submission" date="2024-04" db="EMBL/GenBank/DDBJ databases">
        <authorList>
            <person name="Waldvogel A.-M."/>
            <person name="Schoenle A."/>
        </authorList>
    </citation>
    <scope>NUCLEOTIDE SEQUENCE [LARGE SCALE GENOMIC DNA]</scope>
</reference>
<dbReference type="AlphaFoldDB" id="A0AAV2KA78"/>